<reference evidence="3 4" key="1">
    <citation type="submission" date="2018-05" db="EMBL/GenBank/DDBJ databases">
        <title>Integrated omic analyses show evidence that a Ca. Accumulibacter phosphatis strain performs denitrification under micro-aerobic conditions.</title>
        <authorList>
            <person name="Camejo P.Y."/>
            <person name="Katherine M.D."/>
            <person name="Daniel N.R."/>
        </authorList>
    </citation>
    <scope>NUCLEOTIDE SEQUENCE [LARGE SCALE GENOMIC DNA]</scope>
    <source>
        <strain evidence="3">UW-LDO-IC</strain>
    </source>
</reference>
<evidence type="ECO:0000313" key="3">
    <source>
        <dbReference type="EMBL" id="RDE49292.1"/>
    </source>
</evidence>
<gene>
    <name evidence="3" type="ORF">DVS81_17485</name>
</gene>
<dbReference type="PANTHER" id="PTHR11614">
    <property type="entry name" value="PHOSPHOLIPASE-RELATED"/>
    <property type="match status" value="1"/>
</dbReference>
<keyword evidence="1" id="KW-0472">Membrane</keyword>
<dbReference type="AlphaFoldDB" id="A0A369XKH2"/>
<keyword evidence="1" id="KW-0812">Transmembrane</keyword>
<evidence type="ECO:0000313" key="4">
    <source>
        <dbReference type="Proteomes" id="UP000253831"/>
    </source>
</evidence>
<evidence type="ECO:0000256" key="1">
    <source>
        <dbReference type="SAM" id="Phobius"/>
    </source>
</evidence>
<feature type="transmembrane region" description="Helical" evidence="1">
    <location>
        <begin position="12"/>
        <end position="35"/>
    </location>
</feature>
<proteinExistence type="predicted"/>
<dbReference type="GO" id="GO:0016787">
    <property type="term" value="F:hydrolase activity"/>
    <property type="evidence" value="ECO:0007669"/>
    <property type="project" value="UniProtKB-KW"/>
</dbReference>
<dbReference type="InterPro" id="IPR022742">
    <property type="entry name" value="Hydrolase_4"/>
</dbReference>
<dbReference type="Pfam" id="PF12146">
    <property type="entry name" value="Hydrolase_4"/>
    <property type="match status" value="1"/>
</dbReference>
<dbReference type="EMBL" id="QPGA01000048">
    <property type="protein sequence ID" value="RDE49292.1"/>
    <property type="molecule type" value="Genomic_DNA"/>
</dbReference>
<organism evidence="3 4">
    <name type="scientific">Candidatus Accumulibacter meliphilus</name>
    <dbReference type="NCBI Taxonomy" id="2211374"/>
    <lineage>
        <taxon>Bacteria</taxon>
        <taxon>Pseudomonadati</taxon>
        <taxon>Pseudomonadota</taxon>
        <taxon>Betaproteobacteria</taxon>
        <taxon>Candidatus Accumulibacter</taxon>
    </lineage>
</organism>
<dbReference type="Gene3D" id="3.40.50.1820">
    <property type="entry name" value="alpha/beta hydrolase"/>
    <property type="match status" value="1"/>
</dbReference>
<feature type="domain" description="Serine aminopeptidase S33" evidence="2">
    <location>
        <begin position="121"/>
        <end position="242"/>
    </location>
</feature>
<accession>A0A369XKH2</accession>
<dbReference type="InterPro" id="IPR051044">
    <property type="entry name" value="MAG_DAG_Lipase"/>
</dbReference>
<dbReference type="InterPro" id="IPR029058">
    <property type="entry name" value="AB_hydrolase_fold"/>
</dbReference>
<protein>
    <submittedName>
        <fullName evidence="3">Alpha/beta fold hydrolase</fullName>
    </submittedName>
</protein>
<comment type="caution">
    <text evidence="3">The sequence shown here is derived from an EMBL/GenBank/DDBJ whole genome shotgun (WGS) entry which is preliminary data.</text>
</comment>
<evidence type="ECO:0000259" key="2">
    <source>
        <dbReference type="Pfam" id="PF12146"/>
    </source>
</evidence>
<dbReference type="SUPFAM" id="SSF53474">
    <property type="entry name" value="alpha/beta-Hydrolases"/>
    <property type="match status" value="1"/>
</dbReference>
<name>A0A369XKH2_9PROT</name>
<keyword evidence="3" id="KW-0378">Hydrolase</keyword>
<sequence length="489" mass="52692">MIVRLTGFARRLLAAVAYSAGGAAVTLLVVGVLYMESRPDLDVWHTAALDEEFTETSRVASFADYLALEERLFAQLHAQVYAKIPADERRLINRYSHHSLSDPESQSPNWNRSFELAAAMPEAGVLLLHGMSDSPYSLRALGETLHAAGATVVGMRMPGHGTAPSGLVEISWQDMAAAVCLAMRHLATRVGERPLYIVGYSTGAALAVNYALATLDEGGLPKVDGMVLLSPAIGVSAAAAFAVWQGRIGHFLGLEKLAWTSILPEYDPYKYGSFAVNAGDVVYRLTQQIQSRLDVLGGRGKLAGFPPLLAFSSVVDATVSAPALVSNLFDRLPQGGHELVLFDLNRMAEMDVIMTSDPAGAVKALLENPVRPFALSLVTNENSESRKLRVLSEGPGDSTLTESPLDLAWPPGIYSLAHVALPFPPDDPIYGGKAPSEARVIHLGKLALRGERGVLQIPAADMLRLRWNPFFPYVEARVLAFTGLGRIEE</sequence>
<dbReference type="Proteomes" id="UP000253831">
    <property type="component" value="Unassembled WGS sequence"/>
</dbReference>
<keyword evidence="1" id="KW-1133">Transmembrane helix</keyword>